<evidence type="ECO:0000256" key="1">
    <source>
        <dbReference type="SAM" id="MobiDB-lite"/>
    </source>
</evidence>
<proteinExistence type="predicted"/>
<dbReference type="EMBL" id="QGKY02000089">
    <property type="protein sequence ID" value="KAF2614158.1"/>
    <property type="molecule type" value="Genomic_DNA"/>
</dbReference>
<sequence>MANRGTGDGRGRIWGEGLDWTCGGLGYRSDQEDGNGISEMFGHDRSPLQRTRSFPVYEAERKTIQHSGGYTKFNQGKRPNFNNGPRSHKGKGRGFGGQANNRGNTGVCFLVTLGYVTHVISRDIFQGFVPKTSGITNGVTSRVIHRSGWKMSLVSPAV</sequence>
<feature type="compositionally biased region" description="Polar residues" evidence="1">
    <location>
        <begin position="65"/>
        <end position="74"/>
    </location>
</feature>
<gene>
    <name evidence="2" type="ORF">F2Q70_00011289</name>
</gene>
<accession>A0A8S9M7Z0</accession>
<feature type="region of interest" description="Disordered" evidence="1">
    <location>
        <begin position="65"/>
        <end position="98"/>
    </location>
</feature>
<reference evidence="2" key="1">
    <citation type="submission" date="2019-12" db="EMBL/GenBank/DDBJ databases">
        <title>Genome sequencing and annotation of Brassica cretica.</title>
        <authorList>
            <person name="Studholme D.J."/>
            <person name="Sarris P.F."/>
        </authorList>
    </citation>
    <scope>NUCLEOTIDE SEQUENCE</scope>
    <source>
        <strain evidence="2">PFS-102/07</strain>
        <tissue evidence="2">Leaf</tissue>
    </source>
</reference>
<comment type="caution">
    <text evidence="2">The sequence shown here is derived from an EMBL/GenBank/DDBJ whole genome shotgun (WGS) entry which is preliminary data.</text>
</comment>
<dbReference type="AlphaFoldDB" id="A0A8S9M7Z0"/>
<organism evidence="2">
    <name type="scientific">Brassica cretica</name>
    <name type="common">Mustard</name>
    <dbReference type="NCBI Taxonomy" id="69181"/>
    <lineage>
        <taxon>Eukaryota</taxon>
        <taxon>Viridiplantae</taxon>
        <taxon>Streptophyta</taxon>
        <taxon>Embryophyta</taxon>
        <taxon>Tracheophyta</taxon>
        <taxon>Spermatophyta</taxon>
        <taxon>Magnoliopsida</taxon>
        <taxon>eudicotyledons</taxon>
        <taxon>Gunneridae</taxon>
        <taxon>Pentapetalae</taxon>
        <taxon>rosids</taxon>
        <taxon>malvids</taxon>
        <taxon>Brassicales</taxon>
        <taxon>Brassicaceae</taxon>
        <taxon>Brassiceae</taxon>
        <taxon>Brassica</taxon>
    </lineage>
</organism>
<evidence type="ECO:0000313" key="2">
    <source>
        <dbReference type="EMBL" id="KAF2614158.1"/>
    </source>
</evidence>
<name>A0A8S9M7Z0_BRACR</name>
<protein>
    <submittedName>
        <fullName evidence="2">Uncharacterized protein</fullName>
    </submittedName>
</protein>